<evidence type="ECO:0000313" key="8">
    <source>
        <dbReference type="EMBL" id="SDD70504.1"/>
    </source>
</evidence>
<evidence type="ECO:0000256" key="2">
    <source>
        <dbReference type="ARBA" id="ARBA00007613"/>
    </source>
</evidence>
<dbReference type="AlphaFoldDB" id="A0A1G6WXH3"/>
<evidence type="ECO:0000256" key="5">
    <source>
        <dbReference type="ARBA" id="ARBA00023139"/>
    </source>
</evidence>
<keyword evidence="6" id="KW-0998">Cell outer membrane</keyword>
<dbReference type="Proteomes" id="UP000199467">
    <property type="component" value="Unassembled WGS sequence"/>
</dbReference>
<dbReference type="SUPFAM" id="SSF56954">
    <property type="entry name" value="Outer membrane efflux proteins (OEP)"/>
    <property type="match status" value="1"/>
</dbReference>
<organism evidence="8 9">
    <name type="scientific">Ectopseudomonas chengduensis</name>
    <dbReference type="NCBI Taxonomy" id="489632"/>
    <lineage>
        <taxon>Bacteria</taxon>
        <taxon>Pseudomonadati</taxon>
        <taxon>Pseudomonadota</taxon>
        <taxon>Gammaproteobacteria</taxon>
        <taxon>Pseudomonadales</taxon>
        <taxon>Pseudomonadaceae</taxon>
        <taxon>Ectopseudomonas</taxon>
    </lineage>
</organism>
<comment type="similarity">
    <text evidence="2">Belongs to the outer membrane factor (OMF) (TC 1.B.17) family.</text>
</comment>
<keyword evidence="5" id="KW-0564">Palmitate</keyword>
<reference evidence="9" key="1">
    <citation type="submission" date="2016-10" db="EMBL/GenBank/DDBJ databases">
        <authorList>
            <person name="Varghese N."/>
            <person name="Submissions S."/>
        </authorList>
    </citation>
    <scope>NUCLEOTIDE SEQUENCE [LARGE SCALE GENOMIC DNA]</scope>
    <source>
        <strain evidence="9">DSM 26382</strain>
    </source>
</reference>
<name>A0A1G6WXH3_9GAMM</name>
<keyword evidence="3" id="KW-1134">Transmembrane beta strand</keyword>
<evidence type="ECO:0000256" key="1">
    <source>
        <dbReference type="ARBA" id="ARBA00004442"/>
    </source>
</evidence>
<proteinExistence type="inferred from homology"/>
<keyword evidence="3" id="KW-0472">Membrane</keyword>
<dbReference type="Pfam" id="PF02321">
    <property type="entry name" value="OEP"/>
    <property type="match status" value="2"/>
</dbReference>
<protein>
    <submittedName>
        <fullName evidence="8">Outer membrane protein, cobalt-zinc-cadmium efflux system</fullName>
    </submittedName>
</protein>
<dbReference type="InterPro" id="IPR010131">
    <property type="entry name" value="MdtP/NodT-like"/>
</dbReference>
<dbReference type="PANTHER" id="PTHR30203:SF24">
    <property type="entry name" value="BLR4935 PROTEIN"/>
    <property type="match status" value="1"/>
</dbReference>
<gene>
    <name evidence="8" type="ORF">SAMN05216576_1309</name>
</gene>
<keyword evidence="4" id="KW-0812">Transmembrane</keyword>
<dbReference type="PANTHER" id="PTHR30203">
    <property type="entry name" value="OUTER MEMBRANE CATION EFFLUX PROTEIN"/>
    <property type="match status" value="1"/>
</dbReference>
<accession>A0A1G6WXH3</accession>
<evidence type="ECO:0000313" key="9">
    <source>
        <dbReference type="Proteomes" id="UP000199467"/>
    </source>
</evidence>
<dbReference type="Gene3D" id="1.20.1600.10">
    <property type="entry name" value="Outer membrane efflux proteins (OEP)"/>
    <property type="match status" value="1"/>
</dbReference>
<sequence>MYVETVAGYGVGIGKLCVFSGLLAALLIAPVTTIATESVGQSITIEEALAQALTENQEFAAAQWNTGIAKGARTQAGLIPNPELSWSVEDTRSESRVTSIQVSQPIELGGKRGARIDVSERDQDAVAIDLERKKNTLRAEVIQAFYSALRAQEGLQLSTQSLDLALRGLQVVEARVKAGKASPIEISRAQVQLSEIQLELNRARLNRSNAYKQLALITGAKTPNFEHVEGDLERLPYLPSQAEMLARITDTADLRLASMQIQRAESSLELEKSQRIPDLTVSVGSQYDEGLGERVNLLGLSMPIPLFNRNQGNVLAAAQGADQARDLRNATELRMRAEAQQAFEQWESARGEVDSISGTLLPTAQQAVEGAVRGFEMGKFAFIDVLDAQRTLVSMRSQYLNTLDEAISAWVSLEKIYGSQLNVEFKK</sequence>
<evidence type="ECO:0000256" key="7">
    <source>
        <dbReference type="ARBA" id="ARBA00023288"/>
    </source>
</evidence>
<dbReference type="EMBL" id="FMZQ01000030">
    <property type="protein sequence ID" value="SDD70504.1"/>
    <property type="molecule type" value="Genomic_DNA"/>
</dbReference>
<evidence type="ECO:0000256" key="6">
    <source>
        <dbReference type="ARBA" id="ARBA00023237"/>
    </source>
</evidence>
<keyword evidence="7" id="KW-0449">Lipoprotein</keyword>
<evidence type="ECO:0000256" key="4">
    <source>
        <dbReference type="ARBA" id="ARBA00022692"/>
    </source>
</evidence>
<comment type="subcellular location">
    <subcellularLocation>
        <location evidence="1">Cell outer membrane</location>
    </subcellularLocation>
</comment>
<dbReference type="GO" id="GO:0015562">
    <property type="term" value="F:efflux transmembrane transporter activity"/>
    <property type="evidence" value="ECO:0007669"/>
    <property type="project" value="InterPro"/>
</dbReference>
<keyword evidence="9" id="KW-1185">Reference proteome</keyword>
<evidence type="ECO:0000256" key="3">
    <source>
        <dbReference type="ARBA" id="ARBA00022452"/>
    </source>
</evidence>
<dbReference type="InterPro" id="IPR003423">
    <property type="entry name" value="OMP_efflux"/>
</dbReference>
<dbReference type="GO" id="GO:0016020">
    <property type="term" value="C:membrane"/>
    <property type="evidence" value="ECO:0007669"/>
    <property type="project" value="UniProtKB-SubCell"/>
</dbReference>